<evidence type="ECO:0000256" key="9">
    <source>
        <dbReference type="PIRSR" id="PIRSR000354-1"/>
    </source>
</evidence>
<dbReference type="InterPro" id="IPR050633">
    <property type="entry name" value="Neuropilin_MCO_CoagFactor"/>
</dbReference>
<dbReference type="InterPro" id="IPR033138">
    <property type="entry name" value="Cu_oxidase_CS"/>
</dbReference>
<feature type="region of interest" description="Disordered" evidence="10">
    <location>
        <begin position="961"/>
        <end position="1033"/>
    </location>
</feature>
<keyword evidence="3" id="KW-0479">Metal-binding</keyword>
<dbReference type="GO" id="GO:0038023">
    <property type="term" value="F:signaling receptor activity"/>
    <property type="evidence" value="ECO:0007669"/>
    <property type="project" value="TreeGrafter"/>
</dbReference>
<dbReference type="InterPro" id="IPR008972">
    <property type="entry name" value="Cupredoxin"/>
</dbReference>
<feature type="region of interest" description="Disordered" evidence="10">
    <location>
        <begin position="879"/>
        <end position="902"/>
    </location>
</feature>
<dbReference type="EMBL" id="JAFHDT010000013">
    <property type="protein sequence ID" value="KAI7801496.1"/>
    <property type="molecule type" value="Genomic_DNA"/>
</dbReference>
<feature type="signal peptide" evidence="11">
    <location>
        <begin position="1"/>
        <end position="21"/>
    </location>
</feature>
<evidence type="ECO:0000256" key="11">
    <source>
        <dbReference type="SAM" id="SignalP"/>
    </source>
</evidence>
<feature type="disulfide bond" evidence="9">
    <location>
        <begin position="257"/>
        <end position="339"/>
    </location>
</feature>
<dbReference type="PROSITE" id="PS50022">
    <property type="entry name" value="FA58C_3"/>
    <property type="match status" value="2"/>
</dbReference>
<dbReference type="PROSITE" id="PS00079">
    <property type="entry name" value="MULTICOPPER_OXIDASE1"/>
    <property type="match status" value="2"/>
</dbReference>
<feature type="compositionally biased region" description="Polar residues" evidence="10">
    <location>
        <begin position="879"/>
        <end position="894"/>
    </location>
</feature>
<dbReference type="PROSITE" id="PS01285">
    <property type="entry name" value="FA58C_1"/>
    <property type="match status" value="1"/>
</dbReference>
<keyword evidence="7 9" id="KW-1015">Disulfide bond</keyword>
<dbReference type="Gene3D" id="2.60.120.260">
    <property type="entry name" value="Galactose-binding domain-like"/>
    <property type="match status" value="2"/>
</dbReference>
<evidence type="ECO:0000256" key="3">
    <source>
        <dbReference type="ARBA" id="ARBA00022723"/>
    </source>
</evidence>
<evidence type="ECO:0000256" key="6">
    <source>
        <dbReference type="ARBA" id="ARBA00022837"/>
    </source>
</evidence>
<dbReference type="CDD" id="cd00057">
    <property type="entry name" value="FA58C"/>
    <property type="match status" value="2"/>
</dbReference>
<evidence type="ECO:0000256" key="5">
    <source>
        <dbReference type="ARBA" id="ARBA00022737"/>
    </source>
</evidence>
<feature type="region of interest" description="Disordered" evidence="10">
    <location>
        <begin position="344"/>
        <end position="364"/>
    </location>
</feature>
<comment type="caution">
    <text evidence="13">The sequence shown here is derived from an EMBL/GenBank/DDBJ whole genome shotgun (WGS) entry which is preliminary data.</text>
</comment>
<feature type="disulfide bond" evidence="9">
    <location>
        <begin position="1389"/>
        <end position="1539"/>
    </location>
</feature>
<dbReference type="GO" id="GO:0005886">
    <property type="term" value="C:plasma membrane"/>
    <property type="evidence" value="ECO:0007669"/>
    <property type="project" value="TreeGrafter"/>
</dbReference>
<feature type="compositionally biased region" description="Polar residues" evidence="10">
    <location>
        <begin position="1001"/>
        <end position="1013"/>
    </location>
</feature>
<dbReference type="InterPro" id="IPR011706">
    <property type="entry name" value="Cu-oxidase_C"/>
</dbReference>
<comment type="subcellular location">
    <subcellularLocation>
        <location evidence="1">Secreted</location>
    </subcellularLocation>
</comment>
<proteinExistence type="predicted"/>
<sequence length="1704" mass="193132">MKVVSFLFILTVCLNSSCVLTKTLEFFIAAVETKWEYAFTETTDPGANQRKFASGVQKYIKAVYTEYTDSTFTTVKSKPLWAGIQGPTIRTVVNDRVVIHFKNFASQSFSISPIGIPYWKQSEGAGYEDSTSLPERADDAVPPGGYYKYVWDVAPSSGPTASDPDCLTYMYSSQVDMVRDFNSGLVGALLICKTGVLTEERRRNVPEFVLLFAVFDESRSWYREVGRMDKLRKTPSLGQFHTVNGYVNSTLPGLTVCQNSPPVSWHLIGLGSTPDIHIIQFEGHTLKVLDHKRVTVEMTPMTFTTTLMKPTAAGRFLISCKIHSHRTAGMNAFFTVDNCPEPVEVPSPDKRNVKHPEEGEEDDEDNMFSTIVFKPGGPMSVLRSSAKGRPKIWVHYISAEEIHWDYTSHSDDRLSSSSSSSSEWFRKGPQRLGGVYKKVSYVEYTDKTFTVKKSTGRMLMGPELRGEVGDTFQIVFKNMASLPFNIYPNGLTSIQPLKKPEKDKQVDLRSLAVPPGVIMMYLWKLTAEDGPTEADPRCLTRVYQSTLDPVRDVASGLVGPLIICKHQSLDKKGRVVTSDKEKKLLFTVFDENQSWFFEENIKSSSEDPAKINRNDPHFYDSNVMHTVNGFMFNHLQFRMCVGDVILWHVASVGMQNNFLSVYFTGNTFEKDKTYGTVLTLFPMTGDTVTTEVEMLGEWEVSAFDPSLKNRGMSVRYNVLNCERVLPVVDNEDYDEDLMDFIEQNFPVPRGTMDKERTIAIRVCRNRTVTDSADGWGNISRSSDNERQNRSPVCEIRYLSAKRNKDTDELSPGGIPQDILDQLDAETSGNSVEHQKRSQLISESYRGRPELPNEIPDLTFNITDDTEIIDKQQNLNITNVESENRSQSGQPNKTDNALGKLFPSDKNRIQHLKDLKEGSGVVSENQTDLKVRIRREMWTINKDKLNEAGVKVEKVRSNNEVLEDSGSSGLKRDKMEESLDPLSYNYKNPKTFRANTDVEELPSSSSENQTYGRKSTTDDYDDYSDDGSVHSAGHNDNDHFNIRSTESRFRSYYIAAEETMWDYGINRPAQLIKQREMRRGLKKYFPAYKKVIFRAYQDRDFKNPIQRGELDEHLGILGPVLKAEINDVLTVVFKNLASRPYSFHLHGVYDKTQGSFGPGMNPEGFKVKEEGPGDAVPPGEERVYSWRISKRQGPSAAEFDCKAGAYYSDVNMEKDINSGLIGPMLICRPGTLRPRVLLQPGVTDFFLLFTTFDERKSWYLDYNIRKFCAPPCQARENDPWFQISNKFAAINGYVSETLPGLITEQYQTARWHLLNVGSGGEFHAVHFHGLPFSVGKDQEHRMGIFNLYPGVFGTVGTRPSMAGTWLIECTIGEHQMAGMRAKLLVYNPRCIQPLGMQSGWINNDQITASDYYGDWKPSLARLELSGSVNAWMGSRNDSWLQVDLLRPMLLHGVQTQGAKTSMGLSECFTIQYTISYSTDQQTWFTYIGNSTKSSYTFNGNMDGYKIKENLFSPPIVGRYIRIHPLTYQKQPTLRIELLGCDLNSCFMPLGMQRHLIPGTSITASSFLNKWLRSWSPDLARLHQEGQANAWRPKTNNPHEWLQVDFGSMRRVTGVLTQGARSMLKQMMVTEFTVSISSDARSWNSVKEQLTDEEKIFEGNSEYDEEMLNTFDPPLFTRFIRIHPTGWVNDIALRVEFLGCNTQPPL</sequence>
<keyword evidence="8" id="KW-0325">Glycoprotein</keyword>
<evidence type="ECO:0000256" key="4">
    <source>
        <dbReference type="ARBA" id="ARBA00022729"/>
    </source>
</evidence>
<dbReference type="Pfam" id="PF07731">
    <property type="entry name" value="Cu-oxidase_2"/>
    <property type="match status" value="1"/>
</dbReference>
<dbReference type="Proteomes" id="UP001059041">
    <property type="component" value="Linkage Group LG13"/>
</dbReference>
<dbReference type="FunFam" id="2.60.40.420:FF:000028">
    <property type="entry name" value="Ceruloplasmin"/>
    <property type="match status" value="3"/>
</dbReference>
<organism evidence="13 14">
    <name type="scientific">Triplophysa rosa</name>
    <name type="common">Cave loach</name>
    <dbReference type="NCBI Taxonomy" id="992332"/>
    <lineage>
        <taxon>Eukaryota</taxon>
        <taxon>Metazoa</taxon>
        <taxon>Chordata</taxon>
        <taxon>Craniata</taxon>
        <taxon>Vertebrata</taxon>
        <taxon>Euteleostomi</taxon>
        <taxon>Actinopterygii</taxon>
        <taxon>Neopterygii</taxon>
        <taxon>Teleostei</taxon>
        <taxon>Ostariophysi</taxon>
        <taxon>Cypriniformes</taxon>
        <taxon>Nemacheilidae</taxon>
        <taxon>Triplophysa</taxon>
    </lineage>
</organism>
<feature type="compositionally biased region" description="Basic and acidic residues" evidence="10">
    <location>
        <begin position="347"/>
        <end position="357"/>
    </location>
</feature>
<reference evidence="13" key="1">
    <citation type="submission" date="2021-02" db="EMBL/GenBank/DDBJ databases">
        <title>Comparative genomics reveals that relaxation of natural selection precedes convergent phenotypic evolution of cavefish.</title>
        <authorList>
            <person name="Peng Z."/>
        </authorList>
    </citation>
    <scope>NUCLEOTIDE SEQUENCE</scope>
    <source>
        <tissue evidence="13">Muscle</tissue>
    </source>
</reference>
<accession>A0A9W7WJ82</accession>
<feature type="disulfide bond" evidence="9">
    <location>
        <begin position="1200"/>
        <end position="1226"/>
    </location>
</feature>
<evidence type="ECO:0000256" key="7">
    <source>
        <dbReference type="ARBA" id="ARBA00023157"/>
    </source>
</evidence>
<dbReference type="PIRSF" id="PIRSF000354">
    <property type="entry name" value="Factors_V_VIII"/>
    <property type="match status" value="1"/>
</dbReference>
<dbReference type="PROSITE" id="PS01286">
    <property type="entry name" value="FA58C_2"/>
    <property type="match status" value="1"/>
</dbReference>
<feature type="disulfide bond" evidence="9">
    <location>
        <begin position="166"/>
        <end position="192"/>
    </location>
</feature>
<dbReference type="OrthoDB" id="2121828at2759"/>
<gene>
    <name evidence="13" type="ORF">IRJ41_017379</name>
</gene>
<keyword evidence="2" id="KW-0964">Secreted</keyword>
<feature type="compositionally biased region" description="Polar residues" evidence="10">
    <location>
        <begin position="826"/>
        <end position="841"/>
    </location>
</feature>
<feature type="region of interest" description="Disordered" evidence="10">
    <location>
        <begin position="826"/>
        <end position="851"/>
    </location>
</feature>
<dbReference type="SUPFAM" id="SSF49503">
    <property type="entry name" value="Cupredoxins"/>
    <property type="match status" value="6"/>
</dbReference>
<feature type="domain" description="F5/8 type C" evidence="12">
    <location>
        <begin position="1544"/>
        <end position="1698"/>
    </location>
</feature>
<evidence type="ECO:0000259" key="12">
    <source>
        <dbReference type="PROSITE" id="PS50022"/>
    </source>
</evidence>
<evidence type="ECO:0000256" key="8">
    <source>
        <dbReference type="ARBA" id="ARBA00023180"/>
    </source>
</evidence>
<dbReference type="GO" id="GO:0005576">
    <property type="term" value="C:extracellular region"/>
    <property type="evidence" value="ECO:0007669"/>
    <property type="project" value="UniProtKB-SubCell"/>
</dbReference>
<dbReference type="FunFam" id="2.60.120.260:FF:000002">
    <property type="entry name" value="Coagulation factor VIII"/>
    <property type="match status" value="2"/>
</dbReference>
<feature type="disulfide bond" evidence="9">
    <location>
        <begin position="1267"/>
        <end position="1271"/>
    </location>
</feature>
<protein>
    <submittedName>
        <fullName evidence="13">Coagulation factor VIII</fullName>
    </submittedName>
</protein>
<dbReference type="GO" id="GO:0005507">
    <property type="term" value="F:copper ion binding"/>
    <property type="evidence" value="ECO:0007669"/>
    <property type="project" value="InterPro"/>
</dbReference>
<keyword evidence="6" id="KW-0106">Calcium</keyword>
<dbReference type="InterPro" id="IPR024715">
    <property type="entry name" value="Factor_5/8-like"/>
</dbReference>
<dbReference type="Pfam" id="PF00754">
    <property type="entry name" value="F5_F8_type_C"/>
    <property type="match status" value="2"/>
</dbReference>
<dbReference type="Gene3D" id="2.60.40.420">
    <property type="entry name" value="Cupredoxins - blue copper proteins"/>
    <property type="match status" value="5"/>
</dbReference>
<feature type="chain" id="PRO_5040870704" evidence="11">
    <location>
        <begin position="22"/>
        <end position="1704"/>
    </location>
</feature>
<dbReference type="InterPro" id="IPR008979">
    <property type="entry name" value="Galactose-bd-like_sf"/>
</dbReference>
<dbReference type="PANTHER" id="PTHR46806">
    <property type="entry name" value="F5/8 TYPE C DOMAIN-CONTAINING PROTEIN"/>
    <property type="match status" value="1"/>
</dbReference>
<dbReference type="PANTHER" id="PTHR46806:SF7">
    <property type="entry name" value="COAGULATION FACTOR VIII"/>
    <property type="match status" value="1"/>
</dbReference>
<feature type="disulfide bond" evidence="9">
    <location>
        <begin position="640"/>
        <end position="721"/>
    </location>
</feature>
<evidence type="ECO:0000256" key="2">
    <source>
        <dbReference type="ARBA" id="ARBA00022525"/>
    </source>
</evidence>
<keyword evidence="14" id="KW-1185">Reference proteome</keyword>
<name>A0A9W7WJ82_TRIRA</name>
<keyword evidence="5" id="KW-0677">Repeat</keyword>
<keyword evidence="4 11" id="KW-0732">Signal</keyword>
<feature type="disulfide bond" evidence="9">
    <location>
        <begin position="538"/>
        <end position="564"/>
    </location>
</feature>
<dbReference type="SMART" id="SM00231">
    <property type="entry name" value="FA58C"/>
    <property type="match status" value="2"/>
</dbReference>
<feature type="domain" description="F5/8 type C" evidence="12">
    <location>
        <begin position="1389"/>
        <end position="1539"/>
    </location>
</feature>
<dbReference type="GO" id="GO:0016491">
    <property type="term" value="F:oxidoreductase activity"/>
    <property type="evidence" value="ECO:0007669"/>
    <property type="project" value="InterPro"/>
</dbReference>
<evidence type="ECO:0000256" key="10">
    <source>
        <dbReference type="SAM" id="MobiDB-lite"/>
    </source>
</evidence>
<evidence type="ECO:0000256" key="1">
    <source>
        <dbReference type="ARBA" id="ARBA00004613"/>
    </source>
</evidence>
<evidence type="ECO:0000313" key="14">
    <source>
        <dbReference type="Proteomes" id="UP001059041"/>
    </source>
</evidence>
<evidence type="ECO:0000313" key="13">
    <source>
        <dbReference type="EMBL" id="KAI7801496.1"/>
    </source>
</evidence>
<dbReference type="InterPro" id="IPR000421">
    <property type="entry name" value="FA58C"/>
</dbReference>
<dbReference type="SUPFAM" id="SSF49785">
    <property type="entry name" value="Galactose-binding domain-like"/>
    <property type="match status" value="2"/>
</dbReference>